<keyword evidence="5 15" id="KW-0812">Transmembrane</keyword>
<reference evidence="18" key="1">
    <citation type="submission" date="2014-12" db="EMBL/GenBank/DDBJ databases">
        <title>Genome sequence of Clostridium beijerinckii strain 59B.</title>
        <authorList>
            <person name="Little G.T."/>
            <person name="Minton N.P."/>
        </authorList>
    </citation>
    <scope>NUCLEOTIDE SEQUENCE [LARGE SCALE GENOMIC DNA]</scope>
    <source>
        <strain evidence="18">59B</strain>
    </source>
</reference>
<dbReference type="PANTHER" id="PTHR24093:SF369">
    <property type="entry name" value="CALCIUM-TRANSPORTING ATPASE"/>
    <property type="match status" value="1"/>
</dbReference>
<evidence type="ECO:0000256" key="5">
    <source>
        <dbReference type="ARBA" id="ARBA00022692"/>
    </source>
</evidence>
<dbReference type="InterPro" id="IPR018303">
    <property type="entry name" value="ATPase_P-typ_P_site"/>
</dbReference>
<keyword evidence="7" id="KW-0547">Nucleotide-binding</keyword>
<keyword evidence="9" id="KW-0067">ATP-binding</keyword>
<dbReference type="Pfam" id="PF00689">
    <property type="entry name" value="Cation_ATPase_C"/>
    <property type="match status" value="1"/>
</dbReference>
<dbReference type="SFLD" id="SFLDS00003">
    <property type="entry name" value="Haloacid_Dehalogenase"/>
    <property type="match status" value="1"/>
</dbReference>
<feature type="transmembrane region" description="Helical" evidence="15">
    <location>
        <begin position="55"/>
        <end position="74"/>
    </location>
</feature>
<dbReference type="GO" id="GO:0012505">
    <property type="term" value="C:endomembrane system"/>
    <property type="evidence" value="ECO:0007669"/>
    <property type="project" value="UniProtKB-SubCell"/>
</dbReference>
<feature type="transmembrane region" description="Helical" evidence="15">
    <location>
        <begin position="893"/>
        <end position="911"/>
    </location>
</feature>
<evidence type="ECO:0000256" key="15">
    <source>
        <dbReference type="SAM" id="Phobius"/>
    </source>
</evidence>
<dbReference type="PANTHER" id="PTHR24093">
    <property type="entry name" value="CATION TRANSPORTING ATPASE"/>
    <property type="match status" value="1"/>
</dbReference>
<accession>A0A0B5QU47</accession>
<protein>
    <recommendedName>
        <fullName evidence="2">P-type Ca(2+) transporter</fullName>
        <ecNumber evidence="2">7.2.2.10</ecNumber>
    </recommendedName>
</protein>
<dbReference type="GO" id="GO:0005388">
    <property type="term" value="F:P-type calcium transporter activity"/>
    <property type="evidence" value="ECO:0007669"/>
    <property type="project" value="UniProtKB-EC"/>
</dbReference>
<evidence type="ECO:0000259" key="16">
    <source>
        <dbReference type="SMART" id="SM00831"/>
    </source>
</evidence>
<dbReference type="Pfam" id="PF13246">
    <property type="entry name" value="Cation_ATPase"/>
    <property type="match status" value="1"/>
</dbReference>
<evidence type="ECO:0000256" key="14">
    <source>
        <dbReference type="ARBA" id="ARBA00023136"/>
    </source>
</evidence>
<dbReference type="InterPro" id="IPR044492">
    <property type="entry name" value="P_typ_ATPase_HD_dom"/>
</dbReference>
<evidence type="ECO:0000256" key="11">
    <source>
        <dbReference type="ARBA" id="ARBA00022967"/>
    </source>
</evidence>
<dbReference type="Gene3D" id="2.70.150.10">
    <property type="entry name" value="Calcium-transporting ATPase, cytoplasmic transduction domain A"/>
    <property type="match status" value="1"/>
</dbReference>
<feature type="transmembrane region" description="Helical" evidence="15">
    <location>
        <begin position="823"/>
        <end position="840"/>
    </location>
</feature>
<dbReference type="InterPro" id="IPR036412">
    <property type="entry name" value="HAD-like_sf"/>
</dbReference>
<evidence type="ECO:0000256" key="3">
    <source>
        <dbReference type="ARBA" id="ARBA00022448"/>
    </source>
</evidence>
<dbReference type="InterPro" id="IPR059000">
    <property type="entry name" value="ATPase_P-type_domA"/>
</dbReference>
<evidence type="ECO:0000256" key="8">
    <source>
        <dbReference type="ARBA" id="ARBA00022837"/>
    </source>
</evidence>
<evidence type="ECO:0000313" key="18">
    <source>
        <dbReference type="Proteomes" id="UP000031866"/>
    </source>
</evidence>
<keyword evidence="10" id="KW-0460">Magnesium</keyword>
<keyword evidence="4" id="KW-0109">Calcium transport</keyword>
<dbReference type="Gene3D" id="3.40.1110.10">
    <property type="entry name" value="Calcium-transporting ATPase, cytoplasmic domain N"/>
    <property type="match status" value="1"/>
</dbReference>
<keyword evidence="3" id="KW-0813">Transport</keyword>
<feature type="transmembrane region" description="Helical" evidence="15">
    <location>
        <begin position="744"/>
        <end position="763"/>
    </location>
</feature>
<feature type="transmembrane region" description="Helical" evidence="15">
    <location>
        <begin position="80"/>
        <end position="97"/>
    </location>
</feature>
<dbReference type="Gene3D" id="1.20.1110.10">
    <property type="entry name" value="Calcium-transporting ATPase, transmembrane domain"/>
    <property type="match status" value="1"/>
</dbReference>
<evidence type="ECO:0000256" key="7">
    <source>
        <dbReference type="ARBA" id="ARBA00022741"/>
    </source>
</evidence>
<dbReference type="SUPFAM" id="SSF81665">
    <property type="entry name" value="Calcium ATPase, transmembrane domain M"/>
    <property type="match status" value="1"/>
</dbReference>
<dbReference type="EMBL" id="CP010086">
    <property type="protein sequence ID" value="AJH01538.1"/>
    <property type="molecule type" value="Genomic_DNA"/>
</dbReference>
<keyword evidence="13" id="KW-0406">Ion transport</keyword>
<keyword evidence="12 15" id="KW-1133">Transmembrane helix</keyword>
<evidence type="ECO:0000256" key="12">
    <source>
        <dbReference type="ARBA" id="ARBA00022989"/>
    </source>
</evidence>
<gene>
    <name evidence="17" type="ORF">LF65_05009</name>
</gene>
<dbReference type="PRINTS" id="PR00119">
    <property type="entry name" value="CATATPASE"/>
</dbReference>
<feature type="transmembrane region" description="Helical" evidence="15">
    <location>
        <begin position="302"/>
        <end position="326"/>
    </location>
</feature>
<dbReference type="GO" id="GO:0005524">
    <property type="term" value="F:ATP binding"/>
    <property type="evidence" value="ECO:0007669"/>
    <property type="project" value="UniProtKB-KW"/>
</dbReference>
<feature type="transmembrane region" description="Helical" evidence="15">
    <location>
        <begin position="784"/>
        <end position="803"/>
    </location>
</feature>
<dbReference type="InterPro" id="IPR023299">
    <property type="entry name" value="ATPase_P-typ_cyto_dom_N"/>
</dbReference>
<dbReference type="NCBIfam" id="TIGR01494">
    <property type="entry name" value="ATPase_P-type"/>
    <property type="match status" value="2"/>
</dbReference>
<dbReference type="GO" id="GO:0005886">
    <property type="term" value="C:plasma membrane"/>
    <property type="evidence" value="ECO:0007669"/>
    <property type="project" value="TreeGrafter"/>
</dbReference>
<dbReference type="PROSITE" id="PS00154">
    <property type="entry name" value="ATPASE_E1_E2"/>
    <property type="match status" value="1"/>
</dbReference>
<evidence type="ECO:0000256" key="6">
    <source>
        <dbReference type="ARBA" id="ARBA00022723"/>
    </source>
</evidence>
<dbReference type="STRING" id="1520.LF65_05009"/>
<dbReference type="GO" id="GO:0046872">
    <property type="term" value="F:metal ion binding"/>
    <property type="evidence" value="ECO:0007669"/>
    <property type="project" value="UniProtKB-KW"/>
</dbReference>
<dbReference type="KEGG" id="cbei:LF65_05009"/>
<dbReference type="Gene3D" id="3.40.50.1000">
    <property type="entry name" value="HAD superfamily/HAD-like"/>
    <property type="match status" value="1"/>
</dbReference>
<dbReference type="InterPro" id="IPR001757">
    <property type="entry name" value="P_typ_ATPase"/>
</dbReference>
<dbReference type="OrthoDB" id="9760364at2"/>
<feature type="transmembrane region" description="Helical" evidence="15">
    <location>
        <begin position="861"/>
        <end position="887"/>
    </location>
</feature>
<dbReference type="SMART" id="SM00831">
    <property type="entry name" value="Cation_ATPase_N"/>
    <property type="match status" value="1"/>
</dbReference>
<dbReference type="Pfam" id="PF00122">
    <property type="entry name" value="E1-E2_ATPase"/>
    <property type="match status" value="1"/>
</dbReference>
<organism evidence="17 18">
    <name type="scientific">Clostridium beijerinckii</name>
    <name type="common">Clostridium MP</name>
    <dbReference type="NCBI Taxonomy" id="1520"/>
    <lineage>
        <taxon>Bacteria</taxon>
        <taxon>Bacillati</taxon>
        <taxon>Bacillota</taxon>
        <taxon>Clostridia</taxon>
        <taxon>Eubacteriales</taxon>
        <taxon>Clostridiaceae</taxon>
        <taxon>Clostridium</taxon>
    </lineage>
</organism>
<dbReference type="AlphaFoldDB" id="A0A0B5QU47"/>
<dbReference type="InterPro" id="IPR006408">
    <property type="entry name" value="P-type_ATPase_IIB"/>
</dbReference>
<keyword evidence="6" id="KW-0479">Metal-binding</keyword>
<keyword evidence="11" id="KW-1278">Translocase</keyword>
<keyword evidence="14 15" id="KW-0472">Membrane</keyword>
<dbReference type="SUPFAM" id="SSF81660">
    <property type="entry name" value="Metal cation-transporting ATPase, ATP-binding domain N"/>
    <property type="match status" value="1"/>
</dbReference>
<dbReference type="RefSeq" id="WP_041899971.1">
    <property type="nucleotide sequence ID" value="NZ_CP010086.2"/>
</dbReference>
<proteinExistence type="predicted"/>
<sequence>MKYFNKDIESVLKELDVNLEAGLNDSFIRERAEKYGKNEFTHKKEGNIFEEIKNALLEPMMLILLIAALVSAIIGEYYDSVGIVCAVAIGITIGIITEGKSKKAAEALAKMTEDIVVKVLRNGKVTQVGKNDLVPGDIIYLETGDMIPADGRFIETIDLKVREDMLTGESEDVTKNAQVIVNMEEIQVKENKEMQDPIPAKQINMGFGGTLIAYGRATMVVTSTGDNTEMGKIAQTLQIDEEETPLQRKLGDLGKTITKISSVIAGLLFIFMVTKMILSGNLNINTSGVISFLNSIDPIKTAFVVCIALIVAAVPEGLPTMINMTLAITMQKMAKINALVTKKEACETIGSVSVICSDKTGTLTENRMTVENLYLNGKFFDDKNDIDDYFVKNCLVNSTADISFEGDKLNYLGNSTECALLSYLEEYDYKQERKESEVIHQIPFNSENKFMATVMKIKGMNVVLVKGAPEILLSNATNEVINNKFIDLTQERKNEIIKEIQKLQAKSMRILGFGFRIIEDVEAEAAITSEISILKPKLLDGENGLIFSGFVAIRDPLREDVAKAIEAAKRAGIETKMLTGDNINTAISIGNELGMLKGGKKAVEATYIDTLNNKELRNEIENIAIVARSKPETKMRIVEALQSNGEVVGVTGDGINDAPALTKADVGIAMGISGSEVSKNAADIILTDDNFTTIIDGIKWGRGVYENFQRFIQFQITVNIIAFLVAIISQILNFEMPFTTIQLLWINIIMDGPPALVLGLEPIRKNVFNRKPVNRNSSIITKGMITSIILNAIYVTSILLIQMKYNILGASTEKNGFASEMETVLFGLFAFSALFNAFNCREFGAESIFPNFFKNKIAIQVIFITGLAQIIFTQVFTTFFSSVALSVIMWSKVLGLAFMVIVVNEVIKFIIRMFRK</sequence>
<evidence type="ECO:0000256" key="1">
    <source>
        <dbReference type="ARBA" id="ARBA00004127"/>
    </source>
</evidence>
<dbReference type="EC" id="7.2.2.10" evidence="2"/>
<dbReference type="InterPro" id="IPR004014">
    <property type="entry name" value="ATPase_P-typ_cation-transptr_N"/>
</dbReference>
<keyword evidence="8" id="KW-0106">Calcium</keyword>
<evidence type="ECO:0000256" key="13">
    <source>
        <dbReference type="ARBA" id="ARBA00023065"/>
    </source>
</evidence>
<dbReference type="InterPro" id="IPR023214">
    <property type="entry name" value="HAD_sf"/>
</dbReference>
<evidence type="ECO:0000256" key="10">
    <source>
        <dbReference type="ARBA" id="ARBA00022842"/>
    </source>
</evidence>
<dbReference type="GO" id="GO:0016887">
    <property type="term" value="F:ATP hydrolysis activity"/>
    <property type="evidence" value="ECO:0007669"/>
    <property type="project" value="InterPro"/>
</dbReference>
<dbReference type="NCBIfam" id="TIGR01517">
    <property type="entry name" value="ATPase-IIB_Ca"/>
    <property type="match status" value="1"/>
</dbReference>
<feature type="domain" description="Cation-transporting P-type ATPase N-terminal" evidence="16">
    <location>
        <begin position="2"/>
        <end position="76"/>
    </location>
</feature>
<dbReference type="FunFam" id="3.40.50.1000:FF:000001">
    <property type="entry name" value="Phospholipid-transporting ATPase IC"/>
    <property type="match status" value="1"/>
</dbReference>
<evidence type="ECO:0000256" key="9">
    <source>
        <dbReference type="ARBA" id="ARBA00022840"/>
    </source>
</evidence>
<dbReference type="Pfam" id="PF00690">
    <property type="entry name" value="Cation_ATPase_N"/>
    <property type="match status" value="1"/>
</dbReference>
<dbReference type="InterPro" id="IPR006068">
    <property type="entry name" value="ATPase_P-typ_cation-transptr_C"/>
</dbReference>
<dbReference type="SFLD" id="SFLDF00027">
    <property type="entry name" value="p-type_atpase"/>
    <property type="match status" value="1"/>
</dbReference>
<feature type="transmembrane region" description="Helical" evidence="15">
    <location>
        <begin position="263"/>
        <end position="282"/>
    </location>
</feature>
<name>A0A0B5QU47_CLOBE</name>
<evidence type="ECO:0000256" key="2">
    <source>
        <dbReference type="ARBA" id="ARBA00012790"/>
    </source>
</evidence>
<comment type="subcellular location">
    <subcellularLocation>
        <location evidence="1">Endomembrane system</location>
        <topology evidence="1">Multi-pass membrane protein</topology>
    </subcellularLocation>
</comment>
<dbReference type="SFLD" id="SFLDG00002">
    <property type="entry name" value="C1.7:_P-type_atpase_like"/>
    <property type="match status" value="1"/>
</dbReference>
<evidence type="ECO:0000313" key="17">
    <source>
        <dbReference type="EMBL" id="AJH01538.1"/>
    </source>
</evidence>
<dbReference type="Proteomes" id="UP000031866">
    <property type="component" value="Chromosome"/>
</dbReference>
<dbReference type="SUPFAM" id="SSF56784">
    <property type="entry name" value="HAD-like"/>
    <property type="match status" value="1"/>
</dbReference>
<dbReference type="InterPro" id="IPR008250">
    <property type="entry name" value="ATPase_P-typ_transduc_dom_A_sf"/>
</dbReference>
<dbReference type="SUPFAM" id="SSF81653">
    <property type="entry name" value="Calcium ATPase, transduction domain A"/>
    <property type="match status" value="1"/>
</dbReference>
<feature type="transmembrane region" description="Helical" evidence="15">
    <location>
        <begin position="711"/>
        <end position="732"/>
    </location>
</feature>
<evidence type="ECO:0000256" key="4">
    <source>
        <dbReference type="ARBA" id="ARBA00022568"/>
    </source>
</evidence>
<dbReference type="InterPro" id="IPR023298">
    <property type="entry name" value="ATPase_P-typ_TM_dom_sf"/>
</dbReference>